<accession>D6SKJ7</accession>
<dbReference type="SUPFAM" id="SSF143081">
    <property type="entry name" value="BB1717-like"/>
    <property type="match status" value="1"/>
</dbReference>
<dbReference type="InterPro" id="IPR003738">
    <property type="entry name" value="SRAP"/>
</dbReference>
<dbReference type="GO" id="GO:0008233">
    <property type="term" value="F:peptidase activity"/>
    <property type="evidence" value="ECO:0007669"/>
    <property type="project" value="UniProtKB-KW"/>
</dbReference>
<evidence type="ECO:0000256" key="2">
    <source>
        <dbReference type="ARBA" id="ARBA00022670"/>
    </source>
</evidence>
<sequence>MCGRFGLWADSRQIAEEFRLGEIPDFRPAYNIAPSQNIPAVGQGREGERSFARLVWGLKPHWFKQGGGDYKMINARAESMFDKPAFKAAARKRRCLIPASCFFEWQKQEQGAKQPYCIRPAKGDLFAFAGIWEYLEDPDSQETIYTCAIVTTRANEAVQPLHNRMPVIVHRDSYNLWLDKSVQEPRFLKAIFEPVPGRSLKIHKVGLRLNNPANDDQGLVVPVS</sequence>
<protein>
    <recommendedName>
        <fullName evidence="8">Abasic site processing protein</fullName>
        <ecNumber evidence="8">3.4.-.-</ecNumber>
    </recommendedName>
</protein>
<dbReference type="InterPro" id="IPR036590">
    <property type="entry name" value="SRAP-like"/>
</dbReference>
<proteinExistence type="inferred from homology"/>
<evidence type="ECO:0000256" key="6">
    <source>
        <dbReference type="ARBA" id="ARBA00023125"/>
    </source>
</evidence>
<dbReference type="AlphaFoldDB" id="D6SKJ7"/>
<dbReference type="PANTHER" id="PTHR13604">
    <property type="entry name" value="DC12-RELATED"/>
    <property type="match status" value="1"/>
</dbReference>
<comment type="caution">
    <text evidence="9">The sequence shown here is derived from an EMBL/GenBank/DDBJ whole genome shotgun (WGS) entry which is preliminary data.</text>
</comment>
<dbReference type="GO" id="GO:0016829">
    <property type="term" value="F:lyase activity"/>
    <property type="evidence" value="ECO:0007669"/>
    <property type="project" value="UniProtKB-KW"/>
</dbReference>
<dbReference type="GO" id="GO:0003697">
    <property type="term" value="F:single-stranded DNA binding"/>
    <property type="evidence" value="ECO:0007669"/>
    <property type="project" value="InterPro"/>
</dbReference>
<name>D6SKJ7_9BACT</name>
<dbReference type="GO" id="GO:0106300">
    <property type="term" value="P:protein-DNA covalent cross-linking repair"/>
    <property type="evidence" value="ECO:0007669"/>
    <property type="project" value="InterPro"/>
</dbReference>
<dbReference type="RefSeq" id="WP_008868342.1">
    <property type="nucleotide sequence ID" value="NZ_ACJN02000001.1"/>
</dbReference>
<keyword evidence="7" id="KW-0456">Lyase</keyword>
<dbReference type="EC" id="3.4.-.-" evidence="8"/>
<dbReference type="GO" id="GO:0006508">
    <property type="term" value="P:proteolysis"/>
    <property type="evidence" value="ECO:0007669"/>
    <property type="project" value="UniProtKB-KW"/>
</dbReference>
<gene>
    <name evidence="9" type="ORF">Dthio_PD2617</name>
</gene>
<dbReference type="OrthoDB" id="6192129at2"/>
<keyword evidence="5" id="KW-0190">Covalent protein-DNA linkage</keyword>
<evidence type="ECO:0000256" key="7">
    <source>
        <dbReference type="ARBA" id="ARBA00023239"/>
    </source>
</evidence>
<evidence type="ECO:0000256" key="4">
    <source>
        <dbReference type="ARBA" id="ARBA00022801"/>
    </source>
</evidence>
<evidence type="ECO:0000256" key="3">
    <source>
        <dbReference type="ARBA" id="ARBA00022763"/>
    </source>
</evidence>
<dbReference type="PANTHER" id="PTHR13604:SF0">
    <property type="entry name" value="ABASIC SITE PROCESSING PROTEIN HMCES"/>
    <property type="match status" value="1"/>
</dbReference>
<dbReference type="EMBL" id="ACJN02000001">
    <property type="protein sequence ID" value="EFI35208.1"/>
    <property type="molecule type" value="Genomic_DNA"/>
</dbReference>
<dbReference type="Pfam" id="PF02586">
    <property type="entry name" value="SRAP"/>
    <property type="match status" value="1"/>
</dbReference>
<organism evidence="9 10">
    <name type="scientific">Desulfonatronospira thiodismutans ASO3-1</name>
    <dbReference type="NCBI Taxonomy" id="555779"/>
    <lineage>
        <taxon>Bacteria</taxon>
        <taxon>Pseudomonadati</taxon>
        <taxon>Thermodesulfobacteriota</taxon>
        <taxon>Desulfovibrionia</taxon>
        <taxon>Desulfovibrionales</taxon>
        <taxon>Desulfonatronovibrionaceae</taxon>
        <taxon>Desulfonatronospira</taxon>
    </lineage>
</organism>
<evidence type="ECO:0000256" key="1">
    <source>
        <dbReference type="ARBA" id="ARBA00008136"/>
    </source>
</evidence>
<evidence type="ECO:0000313" key="9">
    <source>
        <dbReference type="EMBL" id="EFI35208.1"/>
    </source>
</evidence>
<keyword evidence="3" id="KW-0227">DNA damage</keyword>
<reference evidence="9" key="1">
    <citation type="submission" date="2010-05" db="EMBL/GenBank/DDBJ databases">
        <title>The draft genome of Desulfonatronospira thiodismutans ASO3-1.</title>
        <authorList>
            <consortium name="US DOE Joint Genome Institute (JGI-PGF)"/>
            <person name="Lucas S."/>
            <person name="Copeland A."/>
            <person name="Lapidus A."/>
            <person name="Cheng J.-F."/>
            <person name="Bruce D."/>
            <person name="Goodwin L."/>
            <person name="Pitluck S."/>
            <person name="Chertkov O."/>
            <person name="Brettin T."/>
            <person name="Detter J.C."/>
            <person name="Han C."/>
            <person name="Land M.L."/>
            <person name="Hauser L."/>
            <person name="Kyrpides N."/>
            <person name="Mikhailova N."/>
            <person name="Muyzer G."/>
            <person name="Woyke T."/>
        </authorList>
    </citation>
    <scope>NUCLEOTIDE SEQUENCE [LARGE SCALE GENOMIC DNA]</scope>
    <source>
        <strain evidence="9">ASO3-1</strain>
    </source>
</reference>
<comment type="similarity">
    <text evidence="1 8">Belongs to the SOS response-associated peptidase family.</text>
</comment>
<evidence type="ECO:0000256" key="8">
    <source>
        <dbReference type="RuleBase" id="RU364100"/>
    </source>
</evidence>
<keyword evidence="10" id="KW-1185">Reference proteome</keyword>
<evidence type="ECO:0000256" key="5">
    <source>
        <dbReference type="ARBA" id="ARBA00023124"/>
    </source>
</evidence>
<keyword evidence="6" id="KW-0238">DNA-binding</keyword>
<keyword evidence="2 8" id="KW-0645">Protease</keyword>
<dbReference type="Gene3D" id="3.90.1680.10">
    <property type="entry name" value="SOS response associated peptidase-like"/>
    <property type="match status" value="1"/>
</dbReference>
<dbReference type="eggNOG" id="COG2135">
    <property type="taxonomic scope" value="Bacteria"/>
</dbReference>
<evidence type="ECO:0000313" key="10">
    <source>
        <dbReference type="Proteomes" id="UP000005496"/>
    </source>
</evidence>
<dbReference type="Proteomes" id="UP000005496">
    <property type="component" value="Unassembled WGS sequence"/>
</dbReference>
<keyword evidence="4 8" id="KW-0378">Hydrolase</keyword>